<protein>
    <submittedName>
        <fullName evidence="2">Uncharacterized protein</fullName>
    </submittedName>
</protein>
<gene>
    <name evidence="2" type="ORF">R0G89_01185</name>
</gene>
<evidence type="ECO:0000313" key="3">
    <source>
        <dbReference type="Proteomes" id="UP001280897"/>
    </source>
</evidence>
<evidence type="ECO:0000256" key="1">
    <source>
        <dbReference type="SAM" id="Phobius"/>
    </source>
</evidence>
<keyword evidence="1" id="KW-0812">Transmembrane</keyword>
<keyword evidence="1" id="KW-0472">Membrane</keyword>
<dbReference type="Proteomes" id="UP001280897">
    <property type="component" value="Unassembled WGS sequence"/>
</dbReference>
<dbReference type="RefSeq" id="WP_008840905.1">
    <property type="nucleotide sequence ID" value="NZ_CP035151.1"/>
</dbReference>
<accession>A0AAW8YF27</accession>
<evidence type="ECO:0000313" key="2">
    <source>
        <dbReference type="EMBL" id="MDV2620351.1"/>
    </source>
</evidence>
<proteinExistence type="predicted"/>
<reference evidence="2" key="1">
    <citation type="journal article" date="2023" name="PeerJ">
        <title>Selection and evaluation of lactic acid bacteria from chicken feces in Thailand as potential probiotics.</title>
        <authorList>
            <person name="Khurajog B."/>
            <person name="Disastra Y."/>
            <person name="Lawwyne L.D."/>
            <person name="Sirichokchatchawan W."/>
            <person name="Niyomtham W."/>
            <person name="Yindee J."/>
            <person name="Hampson D.J."/>
            <person name="Prapasarakul N."/>
        </authorList>
    </citation>
    <scope>NUCLEOTIDE SEQUENCE</scope>
    <source>
        <strain evidence="2">BF9</strain>
    </source>
</reference>
<sequence length="179" mass="20689">MDWQTFVSTMVGGIAGSILTLIVAKEQFKRDDLFNKEQHRKSAIQELEKLNFVLEQIKLTELPLALIKESKDQAVVIAQNIIDEYELAHSAFFKVLIVINDSNVTTNDVDELYTASQHLREQSQKFKHSLSMFSDEDISNPEAFYRSKLKLDNFSRELSHAVAHVLKHSFKYESHFEIK</sequence>
<reference evidence="2" key="2">
    <citation type="submission" date="2023-10" db="EMBL/GenBank/DDBJ databases">
        <authorList>
            <person name="Khurajog B."/>
        </authorList>
    </citation>
    <scope>NUCLEOTIDE SEQUENCE</scope>
    <source>
        <strain evidence="2">BF9</strain>
    </source>
</reference>
<comment type="caution">
    <text evidence="2">The sequence shown here is derived from an EMBL/GenBank/DDBJ whole genome shotgun (WGS) entry which is preliminary data.</text>
</comment>
<organism evidence="2 3">
    <name type="scientific">Pediococcus acidilactici</name>
    <dbReference type="NCBI Taxonomy" id="1254"/>
    <lineage>
        <taxon>Bacteria</taxon>
        <taxon>Bacillati</taxon>
        <taxon>Bacillota</taxon>
        <taxon>Bacilli</taxon>
        <taxon>Lactobacillales</taxon>
        <taxon>Lactobacillaceae</taxon>
        <taxon>Pediococcus</taxon>
        <taxon>Pediococcus acidilactici group</taxon>
    </lineage>
</organism>
<feature type="transmembrane region" description="Helical" evidence="1">
    <location>
        <begin position="6"/>
        <end position="24"/>
    </location>
</feature>
<dbReference type="GeneID" id="57365846"/>
<name>A0AAW8YF27_PEDAC</name>
<keyword evidence="1" id="KW-1133">Transmembrane helix</keyword>
<dbReference type="AlphaFoldDB" id="A0AAW8YF27"/>
<dbReference type="EMBL" id="JAWJAV010000001">
    <property type="protein sequence ID" value="MDV2620351.1"/>
    <property type="molecule type" value="Genomic_DNA"/>
</dbReference>